<evidence type="ECO:0000313" key="14">
    <source>
        <dbReference type="Proteomes" id="UP000249218"/>
    </source>
</evidence>
<dbReference type="Pfam" id="PF00096">
    <property type="entry name" value="zf-C2H2"/>
    <property type="match status" value="3"/>
</dbReference>
<dbReference type="SMART" id="SM00355">
    <property type="entry name" value="ZnF_C2H2"/>
    <property type="match status" value="16"/>
</dbReference>
<proteinExistence type="inferred from homology"/>
<dbReference type="PROSITE" id="PS00028">
    <property type="entry name" value="ZINC_FINGER_C2H2_1"/>
    <property type="match status" value="12"/>
</dbReference>
<keyword evidence="6" id="KW-0862">Zinc</keyword>
<feature type="domain" description="C2H2-type" evidence="12">
    <location>
        <begin position="70"/>
        <end position="98"/>
    </location>
</feature>
<keyword evidence="5 10" id="KW-0863">Zinc-finger</keyword>
<name>A0A2W1BSU1_HELAM</name>
<keyword evidence="9" id="KW-0539">Nucleus</keyword>
<evidence type="ECO:0000256" key="4">
    <source>
        <dbReference type="ARBA" id="ARBA00022737"/>
    </source>
</evidence>
<feature type="domain" description="C2H2-type" evidence="12">
    <location>
        <begin position="404"/>
        <end position="426"/>
    </location>
</feature>
<dbReference type="InterPro" id="IPR036236">
    <property type="entry name" value="Znf_C2H2_sf"/>
</dbReference>
<dbReference type="InterPro" id="IPR013087">
    <property type="entry name" value="Znf_C2H2_type"/>
</dbReference>
<dbReference type="EMBL" id="KZ149911">
    <property type="protein sequence ID" value="PZC78128.1"/>
    <property type="molecule type" value="Genomic_DNA"/>
</dbReference>
<organism evidence="13 14">
    <name type="scientific">Helicoverpa armigera</name>
    <name type="common">Cotton bollworm</name>
    <name type="synonym">Heliothis armigera</name>
    <dbReference type="NCBI Taxonomy" id="29058"/>
    <lineage>
        <taxon>Eukaryota</taxon>
        <taxon>Metazoa</taxon>
        <taxon>Ecdysozoa</taxon>
        <taxon>Arthropoda</taxon>
        <taxon>Hexapoda</taxon>
        <taxon>Insecta</taxon>
        <taxon>Pterygota</taxon>
        <taxon>Neoptera</taxon>
        <taxon>Endopterygota</taxon>
        <taxon>Lepidoptera</taxon>
        <taxon>Glossata</taxon>
        <taxon>Ditrysia</taxon>
        <taxon>Noctuoidea</taxon>
        <taxon>Noctuidae</taxon>
        <taxon>Heliothinae</taxon>
        <taxon>Helicoverpa</taxon>
    </lineage>
</organism>
<feature type="domain" description="C2H2-type" evidence="12">
    <location>
        <begin position="488"/>
        <end position="516"/>
    </location>
</feature>
<dbReference type="AlphaFoldDB" id="A0A2W1BSU1"/>
<evidence type="ECO:0000256" key="2">
    <source>
        <dbReference type="ARBA" id="ARBA00006991"/>
    </source>
</evidence>
<dbReference type="Proteomes" id="UP000249218">
    <property type="component" value="Unassembled WGS sequence"/>
</dbReference>
<gene>
    <name evidence="13" type="primary">HaOG202579</name>
    <name evidence="13" type="ORF">B5X24_HaOG202579</name>
</gene>
<keyword evidence="4" id="KW-0677">Repeat</keyword>
<feature type="domain" description="C2H2-type" evidence="12">
    <location>
        <begin position="180"/>
        <end position="207"/>
    </location>
</feature>
<dbReference type="SUPFAM" id="SSF57667">
    <property type="entry name" value="beta-beta-alpha zinc fingers"/>
    <property type="match status" value="7"/>
</dbReference>
<protein>
    <recommendedName>
        <fullName evidence="12">C2H2-type domain-containing protein</fullName>
    </recommendedName>
</protein>
<feature type="domain" description="C2H2-type" evidence="12">
    <location>
        <begin position="347"/>
        <end position="371"/>
    </location>
</feature>
<feature type="region of interest" description="Disordered" evidence="11">
    <location>
        <begin position="550"/>
        <end position="571"/>
    </location>
</feature>
<evidence type="ECO:0000256" key="11">
    <source>
        <dbReference type="SAM" id="MobiDB-lite"/>
    </source>
</evidence>
<evidence type="ECO:0000256" key="3">
    <source>
        <dbReference type="ARBA" id="ARBA00022723"/>
    </source>
</evidence>
<comment type="subcellular location">
    <subcellularLocation>
        <location evidence="1">Nucleus</location>
    </subcellularLocation>
</comment>
<evidence type="ECO:0000313" key="13">
    <source>
        <dbReference type="EMBL" id="PZC78128.1"/>
    </source>
</evidence>
<dbReference type="GO" id="GO:0008270">
    <property type="term" value="F:zinc ion binding"/>
    <property type="evidence" value="ECO:0007669"/>
    <property type="project" value="UniProtKB-KW"/>
</dbReference>
<feature type="domain" description="C2H2-type" evidence="12">
    <location>
        <begin position="287"/>
        <end position="318"/>
    </location>
</feature>
<evidence type="ECO:0000256" key="10">
    <source>
        <dbReference type="PROSITE-ProRule" id="PRU00042"/>
    </source>
</evidence>
<feature type="domain" description="C2H2-type" evidence="12">
    <location>
        <begin position="432"/>
        <end position="459"/>
    </location>
</feature>
<feature type="domain" description="C2H2-type" evidence="12">
    <location>
        <begin position="460"/>
        <end position="487"/>
    </location>
</feature>
<evidence type="ECO:0000256" key="8">
    <source>
        <dbReference type="ARBA" id="ARBA00023163"/>
    </source>
</evidence>
<feature type="domain" description="C2H2-type" evidence="12">
    <location>
        <begin position="319"/>
        <end position="347"/>
    </location>
</feature>
<comment type="similarity">
    <text evidence="2">Belongs to the krueppel C2H2-type zinc-finger protein family.</text>
</comment>
<dbReference type="PROSITE" id="PS50157">
    <property type="entry name" value="ZINC_FINGER_C2H2_2"/>
    <property type="match status" value="12"/>
</dbReference>
<dbReference type="InterPro" id="IPR050636">
    <property type="entry name" value="C2H2-ZF_domain-containing"/>
</dbReference>
<accession>A0A2W1BSU1</accession>
<sequence>MAVVMGSPTQPEGAGWLDMERLESALGRKLTSIDLVGGIFCSICQSTFGNKKDYDSHYVDHNIGDADIGYTCVVCRKQFSGYPSFRNHCYLAHVAKNKHRCLHCSKTFSKQSILNSHIDATHNFRCETCQIHFPSKKELTTHQVVHGKEKPPYNCQECGDPIESIDMCELHIDKHCTTVYSCPVCNEQTNNKLDAAKHLTIHFGEVLTDEDITTSKIGEDCSIDILGGVLCNYCDELFKNRIEFDTHYTTEHGDKPLVYSCNICGKQYDKYHLFGNHCYDHMTKGRFECTDCGKSFCRLSLLVTHTEAFHSADSGDKPFRCGTCGYGFKSAKRLCEHTRVVHATSALRCTQNGCNEMFESLKELLFHQRSHRSALDNWCRQCGLQFSSLAAAERHLDVHRKKHYACPVCPKTYREKYLILKHVPTHFESVLHVCKVCGKVFNQRSRLVQHSKTHSALRTHTCSVCSKGFMKAAVLEQHMNIHLGHRPFKCTVCPKTFASHPNFHKHMRRIHNIPKKDIQTFNNIMKTTPEQVAVTVIDNSDTKMKIESGIDSTSSEMSLETHSFAESDDSTMDSIDPTIIKRDWSISNESSIIENIDTLQYTDMLPANSTTFIDFELSTEVMSNQATPAGQAWPGQDGQLLLPGQDIQGLAGQEPAGLVPAEYGPEFGVWSGGVIDLDEQYLPHIDPRLTIKPPAEAPPADAWEPIITKVYSVFEDAELNRLSILKTDIF</sequence>
<evidence type="ECO:0000259" key="12">
    <source>
        <dbReference type="PROSITE" id="PS50157"/>
    </source>
</evidence>
<evidence type="ECO:0000256" key="1">
    <source>
        <dbReference type="ARBA" id="ARBA00004123"/>
    </source>
</evidence>
<keyword evidence="3" id="KW-0479">Metal-binding</keyword>
<evidence type="ECO:0000256" key="5">
    <source>
        <dbReference type="ARBA" id="ARBA00022771"/>
    </source>
</evidence>
<dbReference type="Gene3D" id="3.30.160.60">
    <property type="entry name" value="Classic Zinc Finger"/>
    <property type="match status" value="9"/>
</dbReference>
<keyword evidence="8" id="KW-0804">Transcription</keyword>
<dbReference type="PANTHER" id="PTHR47772">
    <property type="entry name" value="ZINC FINGER PROTEIN 200"/>
    <property type="match status" value="1"/>
</dbReference>
<keyword evidence="7" id="KW-0805">Transcription regulation</keyword>
<dbReference type="GO" id="GO:0005634">
    <property type="term" value="C:nucleus"/>
    <property type="evidence" value="ECO:0007669"/>
    <property type="project" value="UniProtKB-SubCell"/>
</dbReference>
<feature type="compositionally biased region" description="Polar residues" evidence="11">
    <location>
        <begin position="550"/>
        <end position="561"/>
    </location>
</feature>
<dbReference type="OrthoDB" id="6077919at2759"/>
<evidence type="ECO:0000256" key="9">
    <source>
        <dbReference type="ARBA" id="ARBA00023242"/>
    </source>
</evidence>
<feature type="domain" description="C2H2-type" evidence="12">
    <location>
        <begin position="229"/>
        <end position="256"/>
    </location>
</feature>
<reference evidence="13 14" key="1">
    <citation type="journal article" date="2017" name="BMC Biol.">
        <title>Genomic innovations, transcriptional plasticity and gene loss underlying the evolution and divergence of two highly polyphagous and invasive Helicoverpa pest species.</title>
        <authorList>
            <person name="Pearce S.L."/>
            <person name="Clarke D.F."/>
            <person name="East P.D."/>
            <person name="Elfekih S."/>
            <person name="Gordon K.H."/>
            <person name="Jermiin L.S."/>
            <person name="McGaughran A."/>
            <person name="Oakeshott J.G."/>
            <person name="Papanikolaou A."/>
            <person name="Perera O.P."/>
            <person name="Rane R.V."/>
            <person name="Richards S."/>
            <person name="Tay W.T."/>
            <person name="Walsh T.K."/>
            <person name="Anderson A."/>
            <person name="Anderson C.J."/>
            <person name="Asgari S."/>
            <person name="Board P.G."/>
            <person name="Bretschneider A."/>
            <person name="Campbell P.M."/>
            <person name="Chertemps T."/>
            <person name="Christeller J.T."/>
            <person name="Coppin C.W."/>
            <person name="Downes S.J."/>
            <person name="Duan G."/>
            <person name="Farnsworth C.A."/>
            <person name="Good R.T."/>
            <person name="Han L.B."/>
            <person name="Han Y.C."/>
            <person name="Hatje K."/>
            <person name="Horne I."/>
            <person name="Huang Y.P."/>
            <person name="Hughes D.S."/>
            <person name="Jacquin-Joly E."/>
            <person name="James W."/>
            <person name="Jhangiani S."/>
            <person name="Kollmar M."/>
            <person name="Kuwar S.S."/>
            <person name="Li S."/>
            <person name="Liu N.Y."/>
            <person name="Maibeche M.T."/>
            <person name="Miller J.R."/>
            <person name="Montagne N."/>
            <person name="Perry T."/>
            <person name="Qu J."/>
            <person name="Song S.V."/>
            <person name="Sutton G.G."/>
            <person name="Vogel H."/>
            <person name="Walenz B.P."/>
            <person name="Xu W."/>
            <person name="Zhang H.J."/>
            <person name="Zou Z."/>
            <person name="Batterham P."/>
            <person name="Edwards O.R."/>
            <person name="Feyereisen R."/>
            <person name="Gibbs R.A."/>
            <person name="Heckel D.G."/>
            <person name="McGrath A."/>
            <person name="Robin C."/>
            <person name="Scherer S.E."/>
            <person name="Worley K.C."/>
            <person name="Wu Y.D."/>
        </authorList>
    </citation>
    <scope>NUCLEOTIDE SEQUENCE [LARGE SCALE GENOMIC DNA]</scope>
    <source>
        <strain evidence="13">Harm_GR_Male_#8</strain>
        <tissue evidence="13">Whole organism</tissue>
    </source>
</reference>
<keyword evidence="14" id="KW-1185">Reference proteome</keyword>
<feature type="domain" description="C2H2-type" evidence="12">
    <location>
        <begin position="99"/>
        <end position="122"/>
    </location>
</feature>
<evidence type="ECO:0000256" key="6">
    <source>
        <dbReference type="ARBA" id="ARBA00022833"/>
    </source>
</evidence>
<evidence type="ECO:0000256" key="7">
    <source>
        <dbReference type="ARBA" id="ARBA00023015"/>
    </source>
</evidence>
<dbReference type="PANTHER" id="PTHR47772:SF15">
    <property type="entry name" value="REDUCED EXPRESSION 2-RELATED"/>
    <property type="match status" value="1"/>
</dbReference>
<dbReference type="FunFam" id="3.30.160.60:FF:000446">
    <property type="entry name" value="Zinc finger protein"/>
    <property type="match status" value="2"/>
</dbReference>
<feature type="domain" description="C2H2-type" evidence="12">
    <location>
        <begin position="124"/>
        <end position="151"/>
    </location>
</feature>